<dbReference type="InterPro" id="IPR043128">
    <property type="entry name" value="Rev_trsase/Diguanyl_cyclase"/>
</dbReference>
<accession>A0A399EJV6</accession>
<dbReference type="EMBL" id="QWLA01000061">
    <property type="protein sequence ID" value="RIH84218.1"/>
    <property type="molecule type" value="Genomic_DNA"/>
</dbReference>
<protein>
    <submittedName>
        <fullName evidence="3">Putative diguanylate cyclase YdaM</fullName>
        <ecNumber evidence="3">2.7.7.65</ecNumber>
    </submittedName>
</protein>
<dbReference type="SUPFAM" id="SSF55073">
    <property type="entry name" value="Nucleotide cyclase"/>
    <property type="match status" value="1"/>
</dbReference>
<feature type="transmembrane region" description="Helical" evidence="1">
    <location>
        <begin position="15"/>
        <end position="31"/>
    </location>
</feature>
<dbReference type="EC" id="2.7.7.65" evidence="3"/>
<evidence type="ECO:0000256" key="1">
    <source>
        <dbReference type="SAM" id="Phobius"/>
    </source>
</evidence>
<dbReference type="GO" id="GO:0043709">
    <property type="term" value="P:cell adhesion involved in single-species biofilm formation"/>
    <property type="evidence" value="ECO:0007669"/>
    <property type="project" value="TreeGrafter"/>
</dbReference>
<dbReference type="Proteomes" id="UP000265341">
    <property type="component" value="Unassembled WGS sequence"/>
</dbReference>
<sequence>MPGEFVSWQEVRHSLLLRVALGILLLVIYAARPFSFNHPLMYGVFVIIIAQVITTAFGIPRHWSWLPGVNFYLNRLALVLLLGATGGGSSPFVAVSYIALVAALIWYNTRRSVVILVGSHWLALFAGAALAGEVGFPPTWSYCLLQAIGMAIIAHILSKPLSQLNHHAATDPLTHALNRRGGFEVLETWIAQRQPFALIFIDLKGFKLINDTYGHAVGDEVLAWVAQVCRSTQRSGDLVIRYGGDEFVLAVLGRPGSLIQRLEERLNAGFQSAAGHLSIQANLGVVHFPEDGRDLEQLIRLADQHMYAHKGVDLATT</sequence>
<keyword evidence="1" id="KW-1133">Transmembrane helix</keyword>
<dbReference type="CDD" id="cd01949">
    <property type="entry name" value="GGDEF"/>
    <property type="match status" value="1"/>
</dbReference>
<feature type="transmembrane region" description="Helical" evidence="1">
    <location>
        <begin position="113"/>
        <end position="132"/>
    </location>
</feature>
<feature type="transmembrane region" description="Helical" evidence="1">
    <location>
        <begin position="79"/>
        <end position="106"/>
    </location>
</feature>
<dbReference type="Gene3D" id="3.30.70.270">
    <property type="match status" value="1"/>
</dbReference>
<keyword evidence="3" id="KW-0548">Nucleotidyltransferase</keyword>
<dbReference type="GO" id="GO:1902201">
    <property type="term" value="P:negative regulation of bacterial-type flagellum-dependent cell motility"/>
    <property type="evidence" value="ECO:0007669"/>
    <property type="project" value="TreeGrafter"/>
</dbReference>
<keyword evidence="1" id="KW-0472">Membrane</keyword>
<name>A0A399EJV6_9DEIN</name>
<dbReference type="Pfam" id="PF00990">
    <property type="entry name" value="GGDEF"/>
    <property type="match status" value="1"/>
</dbReference>
<dbReference type="PANTHER" id="PTHR45138:SF9">
    <property type="entry name" value="DIGUANYLATE CYCLASE DGCM-RELATED"/>
    <property type="match status" value="1"/>
</dbReference>
<dbReference type="InterPro" id="IPR029787">
    <property type="entry name" value="Nucleotide_cyclase"/>
</dbReference>
<keyword evidence="4" id="KW-1185">Reference proteome</keyword>
<proteinExistence type="predicted"/>
<evidence type="ECO:0000259" key="2">
    <source>
        <dbReference type="PROSITE" id="PS50887"/>
    </source>
</evidence>
<keyword evidence="1" id="KW-0812">Transmembrane</keyword>
<reference evidence="3 4" key="1">
    <citation type="submission" date="2018-08" db="EMBL/GenBank/DDBJ databases">
        <title>Meiothermus roseus NBRC 110900 genome sequencing project.</title>
        <authorList>
            <person name="Da Costa M.S."/>
            <person name="Albuquerque L."/>
            <person name="Raposo P."/>
            <person name="Froufe H.J.C."/>
            <person name="Barroso C.S."/>
            <person name="Egas C."/>
        </authorList>
    </citation>
    <scope>NUCLEOTIDE SEQUENCE [LARGE SCALE GENOMIC DNA]</scope>
    <source>
        <strain evidence="3 4">NBRC 110900</strain>
    </source>
</reference>
<dbReference type="OrthoDB" id="9759607at2"/>
<dbReference type="GO" id="GO:0052621">
    <property type="term" value="F:diguanylate cyclase activity"/>
    <property type="evidence" value="ECO:0007669"/>
    <property type="project" value="UniProtKB-EC"/>
</dbReference>
<evidence type="ECO:0000313" key="3">
    <source>
        <dbReference type="EMBL" id="RIH84218.1"/>
    </source>
</evidence>
<feature type="domain" description="GGDEF" evidence="2">
    <location>
        <begin position="194"/>
        <end position="317"/>
    </location>
</feature>
<keyword evidence="3" id="KW-0808">Transferase</keyword>
<comment type="caution">
    <text evidence="3">The sequence shown here is derived from an EMBL/GenBank/DDBJ whole genome shotgun (WGS) entry which is preliminary data.</text>
</comment>
<feature type="transmembrane region" description="Helical" evidence="1">
    <location>
        <begin position="40"/>
        <end position="59"/>
    </location>
</feature>
<dbReference type="InterPro" id="IPR050469">
    <property type="entry name" value="Diguanylate_Cyclase"/>
</dbReference>
<dbReference type="NCBIfam" id="TIGR00254">
    <property type="entry name" value="GGDEF"/>
    <property type="match status" value="1"/>
</dbReference>
<dbReference type="RefSeq" id="WP_119279190.1">
    <property type="nucleotide sequence ID" value="NZ_QWLA01000061.1"/>
</dbReference>
<dbReference type="InterPro" id="IPR000160">
    <property type="entry name" value="GGDEF_dom"/>
</dbReference>
<gene>
    <name evidence="3" type="primary">ydaM_2</name>
    <name evidence="3" type="ORF">Mrose_02731</name>
</gene>
<dbReference type="PANTHER" id="PTHR45138">
    <property type="entry name" value="REGULATORY COMPONENTS OF SENSORY TRANSDUCTION SYSTEM"/>
    <property type="match status" value="1"/>
</dbReference>
<dbReference type="SMART" id="SM00267">
    <property type="entry name" value="GGDEF"/>
    <property type="match status" value="1"/>
</dbReference>
<dbReference type="AlphaFoldDB" id="A0A399EJV6"/>
<organism evidence="3 4">
    <name type="scientific">Calidithermus roseus</name>
    <dbReference type="NCBI Taxonomy" id="1644118"/>
    <lineage>
        <taxon>Bacteria</taxon>
        <taxon>Thermotogati</taxon>
        <taxon>Deinococcota</taxon>
        <taxon>Deinococci</taxon>
        <taxon>Thermales</taxon>
        <taxon>Thermaceae</taxon>
        <taxon>Calidithermus</taxon>
    </lineage>
</organism>
<evidence type="ECO:0000313" key="4">
    <source>
        <dbReference type="Proteomes" id="UP000265341"/>
    </source>
</evidence>
<feature type="transmembrane region" description="Helical" evidence="1">
    <location>
        <begin position="138"/>
        <end position="157"/>
    </location>
</feature>
<dbReference type="GO" id="GO:0005886">
    <property type="term" value="C:plasma membrane"/>
    <property type="evidence" value="ECO:0007669"/>
    <property type="project" value="TreeGrafter"/>
</dbReference>
<dbReference type="PROSITE" id="PS50887">
    <property type="entry name" value="GGDEF"/>
    <property type="match status" value="1"/>
</dbReference>